<dbReference type="RefSeq" id="WP_212531163.1">
    <property type="nucleotide sequence ID" value="NZ_JAGSOG010000155.1"/>
</dbReference>
<feature type="transmembrane region" description="Helical" evidence="1">
    <location>
        <begin position="140"/>
        <end position="161"/>
    </location>
</feature>
<dbReference type="EMBL" id="JAGSOG010000155">
    <property type="protein sequence ID" value="MBR7836688.1"/>
    <property type="molecule type" value="Genomic_DNA"/>
</dbReference>
<name>A0A941EUH2_9ACTN</name>
<feature type="transmembrane region" description="Helical" evidence="1">
    <location>
        <begin position="6"/>
        <end position="26"/>
    </location>
</feature>
<keyword evidence="1" id="KW-0472">Membrane</keyword>
<comment type="caution">
    <text evidence="2">The sequence shown here is derived from an EMBL/GenBank/DDBJ whole genome shotgun (WGS) entry which is preliminary data.</text>
</comment>
<dbReference type="AlphaFoldDB" id="A0A941EUH2"/>
<protein>
    <submittedName>
        <fullName evidence="2">Uncharacterized protein</fullName>
    </submittedName>
</protein>
<organism evidence="2 3">
    <name type="scientific">Actinospica durhamensis</name>
    <dbReference type="NCBI Taxonomy" id="1508375"/>
    <lineage>
        <taxon>Bacteria</taxon>
        <taxon>Bacillati</taxon>
        <taxon>Actinomycetota</taxon>
        <taxon>Actinomycetes</taxon>
        <taxon>Catenulisporales</taxon>
        <taxon>Actinospicaceae</taxon>
        <taxon>Actinospica</taxon>
    </lineage>
</organism>
<reference evidence="2" key="1">
    <citation type="submission" date="2021-04" db="EMBL/GenBank/DDBJ databases">
        <title>Genome based classification of Actinospica acidithermotolerans sp. nov., an actinobacterium isolated from an Indonesian hot spring.</title>
        <authorList>
            <person name="Kusuma A.B."/>
            <person name="Putra K.E."/>
            <person name="Nafisah S."/>
            <person name="Loh J."/>
            <person name="Nouioui I."/>
            <person name="Goodfellow M."/>
        </authorList>
    </citation>
    <scope>NUCLEOTIDE SEQUENCE</scope>
    <source>
        <strain evidence="2">CSCA 57</strain>
    </source>
</reference>
<evidence type="ECO:0000313" key="3">
    <source>
        <dbReference type="Proteomes" id="UP000675781"/>
    </source>
</evidence>
<feature type="transmembrane region" description="Helical" evidence="1">
    <location>
        <begin position="107"/>
        <end position="128"/>
    </location>
</feature>
<accession>A0A941EUH2</accession>
<keyword evidence="1" id="KW-0812">Transmembrane</keyword>
<keyword evidence="1" id="KW-1133">Transmembrane helix</keyword>
<evidence type="ECO:0000256" key="1">
    <source>
        <dbReference type="SAM" id="Phobius"/>
    </source>
</evidence>
<proteinExistence type="predicted"/>
<keyword evidence="3" id="KW-1185">Reference proteome</keyword>
<feature type="transmembrane region" description="Helical" evidence="1">
    <location>
        <begin position="46"/>
        <end position="68"/>
    </location>
</feature>
<dbReference type="Proteomes" id="UP000675781">
    <property type="component" value="Unassembled WGS sequence"/>
</dbReference>
<sequence>MGTDSVAASRLVAIGGALAMVGFGLWRMVSKRHLRWAGMRLNARQLTAWSFLMSSVDGAGLMLLPLLVLPSTAGSGAASMPGMPGSAASPGADQATRVFTALTDAGAVTLVHTLAMITVAGTLAVLVYRVLGLRVLRTAWLNVGPIWACCLVGAGVMTMILGG</sequence>
<gene>
    <name evidence="2" type="ORF">KDL01_25635</name>
</gene>
<evidence type="ECO:0000313" key="2">
    <source>
        <dbReference type="EMBL" id="MBR7836688.1"/>
    </source>
</evidence>